<feature type="transmembrane region" description="Helical" evidence="1">
    <location>
        <begin position="262"/>
        <end position="286"/>
    </location>
</feature>
<evidence type="ECO:0000313" key="2">
    <source>
        <dbReference type="EMBL" id="HIU28547.1"/>
    </source>
</evidence>
<feature type="transmembrane region" description="Helical" evidence="1">
    <location>
        <begin position="6"/>
        <end position="27"/>
    </location>
</feature>
<gene>
    <name evidence="2" type="ORF">IAD16_09270</name>
</gene>
<evidence type="ECO:0000256" key="1">
    <source>
        <dbReference type="SAM" id="Phobius"/>
    </source>
</evidence>
<dbReference type="Proteomes" id="UP000824091">
    <property type="component" value="Unassembled WGS sequence"/>
</dbReference>
<feature type="transmembrane region" description="Helical" evidence="1">
    <location>
        <begin position="298"/>
        <end position="316"/>
    </location>
</feature>
<reference evidence="2" key="1">
    <citation type="submission" date="2020-10" db="EMBL/GenBank/DDBJ databases">
        <authorList>
            <person name="Gilroy R."/>
        </authorList>
    </citation>
    <scope>NUCLEOTIDE SEQUENCE</scope>
    <source>
        <strain evidence="2">11300</strain>
    </source>
</reference>
<protein>
    <submittedName>
        <fullName evidence="2">Uncharacterized protein</fullName>
    </submittedName>
</protein>
<reference evidence="2" key="2">
    <citation type="journal article" date="2021" name="PeerJ">
        <title>Extensive microbial diversity within the chicken gut microbiome revealed by metagenomics and culture.</title>
        <authorList>
            <person name="Gilroy R."/>
            <person name="Ravi A."/>
            <person name="Getino M."/>
            <person name="Pursley I."/>
            <person name="Horton D.L."/>
            <person name="Alikhan N.F."/>
            <person name="Baker D."/>
            <person name="Gharbi K."/>
            <person name="Hall N."/>
            <person name="Watson M."/>
            <person name="Adriaenssens E.M."/>
            <person name="Foster-Nyarko E."/>
            <person name="Jarju S."/>
            <person name="Secka A."/>
            <person name="Antonio M."/>
            <person name="Oren A."/>
            <person name="Chaudhuri R.R."/>
            <person name="La Ragione R."/>
            <person name="Hildebrand F."/>
            <person name="Pallen M.J."/>
        </authorList>
    </citation>
    <scope>NUCLEOTIDE SEQUENCE</scope>
    <source>
        <strain evidence="2">11300</strain>
    </source>
</reference>
<organism evidence="2 3">
    <name type="scientific">Candidatus Fimisoma avicola</name>
    <dbReference type="NCBI Taxonomy" id="2840826"/>
    <lineage>
        <taxon>Bacteria</taxon>
        <taxon>Bacillati</taxon>
        <taxon>Bacillota</taxon>
        <taxon>Clostridia</taxon>
        <taxon>Eubacteriales</taxon>
        <taxon>Candidatus Fimisoma</taxon>
    </lineage>
</organism>
<dbReference type="EMBL" id="DVMO01000145">
    <property type="protein sequence ID" value="HIU28547.1"/>
    <property type="molecule type" value="Genomic_DNA"/>
</dbReference>
<accession>A0A9D1I636</accession>
<evidence type="ECO:0000313" key="3">
    <source>
        <dbReference type="Proteomes" id="UP000824091"/>
    </source>
</evidence>
<comment type="caution">
    <text evidence="2">The sequence shown here is derived from an EMBL/GenBank/DDBJ whole genome shotgun (WGS) entry which is preliminary data.</text>
</comment>
<keyword evidence="1" id="KW-0812">Transmembrane</keyword>
<proteinExistence type="predicted"/>
<feature type="transmembrane region" description="Helical" evidence="1">
    <location>
        <begin position="85"/>
        <end position="104"/>
    </location>
</feature>
<name>A0A9D1I636_9FIRM</name>
<sequence length="327" mass="36570">MFIEGIMLCMLAAGIAVLYFDDICCICERVRNRYMIWSAGIRDRKTNIKYHGSGGSNSLTADPTYTDDSIVRLLSATLGINGSKANVVFVIISVLPSLIFIFGMADKLQADLLLIAALVIGLAPYIWLRLRLRAVRARTSGEGFILLTELLDNYKINYYNIREAVEATALTIKDAPNSRRLLFNLSKGMNMASDSSSIRRLLNDFNYSFGTSWARILTDNIFLSVSSGIRIDEALEDLIHTVGRAKDLDEYIKRENNEASLILRYLAPACYILTVIGAVRIFGLTLDEFIYYQFETPAGAAWLTASVIIYILTVFAKEFLAKNAFDI</sequence>
<dbReference type="AlphaFoldDB" id="A0A9D1I636"/>
<keyword evidence="1" id="KW-0472">Membrane</keyword>
<feature type="transmembrane region" description="Helical" evidence="1">
    <location>
        <begin position="110"/>
        <end position="128"/>
    </location>
</feature>
<keyword evidence="1" id="KW-1133">Transmembrane helix</keyword>